<evidence type="ECO:0000313" key="4">
    <source>
        <dbReference type="EMBL" id="EDR96022.1"/>
    </source>
</evidence>
<feature type="domain" description="Glucosamine/galactosamine-6-phosphate isomerase" evidence="3">
    <location>
        <begin position="74"/>
        <end position="291"/>
    </location>
</feature>
<evidence type="ECO:0000256" key="2">
    <source>
        <dbReference type="ARBA" id="ARBA00023277"/>
    </source>
</evidence>
<dbReference type="EMBL" id="ABAX03000037">
    <property type="protein sequence ID" value="EDR96022.1"/>
    <property type="molecule type" value="Genomic_DNA"/>
</dbReference>
<dbReference type="Gene3D" id="3.40.50.1360">
    <property type="match status" value="1"/>
</dbReference>
<reference evidence="4" key="2">
    <citation type="submission" date="2013-11" db="EMBL/GenBank/DDBJ databases">
        <title>Draft genome sequence of Anaerostipes caccae (DSM 14662).</title>
        <authorList>
            <person name="Sudarsanam P."/>
            <person name="Ley R."/>
            <person name="Guruge J."/>
            <person name="Turnbaugh P.J."/>
            <person name="Mahowald M."/>
            <person name="Liep D."/>
            <person name="Gordon J."/>
        </authorList>
    </citation>
    <scope>NUCLEOTIDE SEQUENCE</scope>
    <source>
        <strain evidence="4">DSM 14662</strain>
    </source>
</reference>
<evidence type="ECO:0000259" key="3">
    <source>
        <dbReference type="Pfam" id="PF01182"/>
    </source>
</evidence>
<dbReference type="CDD" id="cd01399">
    <property type="entry name" value="GlcN6P_deaminase"/>
    <property type="match status" value="1"/>
</dbReference>
<dbReference type="GO" id="GO:0006043">
    <property type="term" value="P:glucosamine catabolic process"/>
    <property type="evidence" value="ECO:0007669"/>
    <property type="project" value="TreeGrafter"/>
</dbReference>
<dbReference type="eggNOG" id="COG0363">
    <property type="taxonomic scope" value="Bacteria"/>
</dbReference>
<dbReference type="GO" id="GO:0006046">
    <property type="term" value="P:N-acetylglucosamine catabolic process"/>
    <property type="evidence" value="ECO:0007669"/>
    <property type="project" value="TreeGrafter"/>
</dbReference>
<dbReference type="AlphaFoldDB" id="B0MI98"/>
<name>B0MI98_ANACD</name>
<sequence>MYIYKKNSKNYTNYIRMQRMFKINIKRLQKCIAKSGHVQYNLIVDISTRNISKLIEKEYIIMKVIVTKSYEESCRAAANEIITQVQKKPESKLGLATGGTAEQVYPFLVDAYKEGKVDFSRITTVNLDEYIGMDPDSPQSYRSYMACRFFGPAGIDAANTYVPSGRNKAEDEIQLFNEKLYEDKMVDLQLLGVGVSGHIGFNEPGEKLTAGVHIEKLDESTIAANSRFFDSPDDVPKEAITMGIGDIMKAEKIVLIATGENKVPVMKALLTDDEITCKIPATMLKMHRDATIVIDAELAKAAGYQN</sequence>
<proteinExistence type="predicted"/>
<dbReference type="GO" id="GO:0019262">
    <property type="term" value="P:N-acetylneuraminate catabolic process"/>
    <property type="evidence" value="ECO:0007669"/>
    <property type="project" value="TreeGrafter"/>
</dbReference>
<dbReference type="GO" id="GO:0004342">
    <property type="term" value="F:glucosamine-6-phosphate deaminase activity"/>
    <property type="evidence" value="ECO:0007669"/>
    <property type="project" value="InterPro"/>
</dbReference>
<reference evidence="4" key="1">
    <citation type="submission" date="2007-11" db="EMBL/GenBank/DDBJ databases">
        <authorList>
            <person name="Fulton L."/>
            <person name="Clifton S."/>
            <person name="Fulton B."/>
            <person name="Xu J."/>
            <person name="Minx P."/>
            <person name="Pepin K.H."/>
            <person name="Johnson M."/>
            <person name="Thiruvilangam P."/>
            <person name="Bhonagiri V."/>
            <person name="Nash W.E."/>
            <person name="Mardis E.R."/>
            <person name="Wilson R.K."/>
        </authorList>
    </citation>
    <scope>NUCLEOTIDE SEQUENCE [LARGE SCALE GENOMIC DNA]</scope>
    <source>
        <strain evidence="4">DSM 14662</strain>
    </source>
</reference>
<dbReference type="PANTHER" id="PTHR11280">
    <property type="entry name" value="GLUCOSAMINE-6-PHOSPHATE ISOMERASE"/>
    <property type="match status" value="1"/>
</dbReference>
<accession>B0MI98</accession>
<dbReference type="Pfam" id="PF01182">
    <property type="entry name" value="Glucosamine_iso"/>
    <property type="match status" value="1"/>
</dbReference>
<dbReference type="STRING" id="411490.ANACAC_03352"/>
<protein>
    <submittedName>
        <fullName evidence="4">Glucosamine-6-phosphate deaminase</fullName>
    </submittedName>
</protein>
<comment type="caution">
    <text evidence="4">The sequence shown here is derived from an EMBL/GenBank/DDBJ whole genome shotgun (WGS) entry which is preliminary data.</text>
</comment>
<organism evidence="4 5">
    <name type="scientific">Anaerostipes caccae (strain DSM 14662 / CCUG 47493 / JCM 13470 / NCIMB 13811 / L1-92)</name>
    <dbReference type="NCBI Taxonomy" id="411490"/>
    <lineage>
        <taxon>Bacteria</taxon>
        <taxon>Bacillati</taxon>
        <taxon>Bacillota</taxon>
        <taxon>Clostridia</taxon>
        <taxon>Lachnospirales</taxon>
        <taxon>Lachnospiraceae</taxon>
        <taxon>Anaerostipes</taxon>
    </lineage>
</organism>
<gene>
    <name evidence="4" type="ORF">ANACAC_03352</name>
</gene>
<dbReference type="InterPro" id="IPR004547">
    <property type="entry name" value="Glucosamine6P_isomerase"/>
</dbReference>
<dbReference type="GO" id="GO:0042802">
    <property type="term" value="F:identical protein binding"/>
    <property type="evidence" value="ECO:0007669"/>
    <property type="project" value="TreeGrafter"/>
</dbReference>
<keyword evidence="1" id="KW-0378">Hydrolase</keyword>
<dbReference type="PANTHER" id="PTHR11280:SF5">
    <property type="entry name" value="GLUCOSAMINE-6-PHOSPHATE ISOMERASE"/>
    <property type="match status" value="1"/>
</dbReference>
<dbReference type="GO" id="GO:0005975">
    <property type="term" value="P:carbohydrate metabolic process"/>
    <property type="evidence" value="ECO:0007669"/>
    <property type="project" value="InterPro"/>
</dbReference>
<evidence type="ECO:0000313" key="5">
    <source>
        <dbReference type="Proteomes" id="UP000004935"/>
    </source>
</evidence>
<evidence type="ECO:0000256" key="1">
    <source>
        <dbReference type="ARBA" id="ARBA00022801"/>
    </source>
</evidence>
<dbReference type="HOGENOM" id="CLU_049611_1_1_9"/>
<dbReference type="GO" id="GO:0005737">
    <property type="term" value="C:cytoplasm"/>
    <property type="evidence" value="ECO:0007669"/>
    <property type="project" value="TreeGrafter"/>
</dbReference>
<keyword evidence="5" id="KW-1185">Reference proteome</keyword>
<dbReference type="InterPro" id="IPR037171">
    <property type="entry name" value="NagB/RpiA_transferase-like"/>
</dbReference>
<dbReference type="SUPFAM" id="SSF100950">
    <property type="entry name" value="NagB/RpiA/CoA transferase-like"/>
    <property type="match status" value="1"/>
</dbReference>
<dbReference type="InterPro" id="IPR006148">
    <property type="entry name" value="Glc/Gal-6P_isomerase"/>
</dbReference>
<dbReference type="Proteomes" id="UP000004935">
    <property type="component" value="Unassembled WGS sequence"/>
</dbReference>
<keyword evidence="2" id="KW-0119">Carbohydrate metabolism</keyword>